<feature type="compositionally biased region" description="Basic residues" evidence="1">
    <location>
        <begin position="288"/>
        <end position="297"/>
    </location>
</feature>
<proteinExistence type="predicted"/>
<organism evidence="2 5">
    <name type="scientific">Adineta steineri</name>
    <dbReference type="NCBI Taxonomy" id="433720"/>
    <lineage>
        <taxon>Eukaryota</taxon>
        <taxon>Metazoa</taxon>
        <taxon>Spiralia</taxon>
        <taxon>Gnathifera</taxon>
        <taxon>Rotifera</taxon>
        <taxon>Eurotatoria</taxon>
        <taxon>Bdelloidea</taxon>
        <taxon>Adinetida</taxon>
        <taxon>Adinetidae</taxon>
        <taxon>Adineta</taxon>
    </lineage>
</organism>
<evidence type="ECO:0000313" key="3">
    <source>
        <dbReference type="EMBL" id="CAF1655672.1"/>
    </source>
</evidence>
<dbReference type="Proteomes" id="UP000663877">
    <property type="component" value="Unassembled WGS sequence"/>
</dbReference>
<dbReference type="Proteomes" id="UP000663832">
    <property type="component" value="Unassembled WGS sequence"/>
</dbReference>
<feature type="region of interest" description="Disordered" evidence="1">
    <location>
        <begin position="28"/>
        <end position="56"/>
    </location>
</feature>
<gene>
    <name evidence="2" type="ORF">BJG266_LOCUS45263</name>
    <name evidence="3" type="ORF">QVE165_LOCUS62253</name>
</gene>
<feature type="compositionally biased region" description="Polar residues" evidence="1">
    <location>
        <begin position="321"/>
        <end position="355"/>
    </location>
</feature>
<feature type="compositionally biased region" description="Low complexity" evidence="1">
    <location>
        <begin position="43"/>
        <end position="54"/>
    </location>
</feature>
<evidence type="ECO:0000313" key="2">
    <source>
        <dbReference type="EMBL" id="CAF1536337.1"/>
    </source>
</evidence>
<keyword evidence="4" id="KW-1185">Reference proteome</keyword>
<feature type="compositionally biased region" description="Basic residues" evidence="1">
    <location>
        <begin position="356"/>
        <end position="367"/>
    </location>
</feature>
<feature type="compositionally biased region" description="Polar residues" evidence="1">
    <location>
        <begin position="28"/>
        <end position="42"/>
    </location>
</feature>
<evidence type="ECO:0000313" key="5">
    <source>
        <dbReference type="Proteomes" id="UP000663877"/>
    </source>
</evidence>
<protein>
    <submittedName>
        <fullName evidence="2">Uncharacterized protein</fullName>
    </submittedName>
</protein>
<evidence type="ECO:0000256" key="1">
    <source>
        <dbReference type="SAM" id="MobiDB-lite"/>
    </source>
</evidence>
<comment type="caution">
    <text evidence="2">The sequence shown here is derived from an EMBL/GenBank/DDBJ whole genome shotgun (WGS) entry which is preliminary data.</text>
</comment>
<dbReference type="AlphaFoldDB" id="A0A815VYK4"/>
<feature type="compositionally biased region" description="Polar residues" evidence="1">
    <location>
        <begin position="276"/>
        <end position="286"/>
    </location>
</feature>
<accession>A0A815VYK4</accession>
<feature type="non-terminal residue" evidence="2">
    <location>
        <position position="1"/>
    </location>
</feature>
<dbReference type="EMBL" id="CAJNOI010004059">
    <property type="protein sequence ID" value="CAF1536337.1"/>
    <property type="molecule type" value="Genomic_DNA"/>
</dbReference>
<evidence type="ECO:0000313" key="4">
    <source>
        <dbReference type="Proteomes" id="UP000663832"/>
    </source>
</evidence>
<sequence length="481" mass="54740">HDEWIKLDRVIERKDSTNATTLFQQRPRRTSQINTLRQQHLDSTNSSNSNELNNPQQIPISLIVDINSSTTSIDDDEQQQQHKIVKSVSIERNKIEESDIDDNSQGHSEIWNHVETISSTEDDALSYSSTIRTNQSDINRLPIDETINIVRTISITNNENILSIHNEFESIDDNDTGSIRDDEPIQPVIPKRRQSRAASSNNKIDPTSTIKTEQIEENLPLITDILEYPLHVKEETIDSTSVIHQSFQTPLLPLTIPSSSPLLLIEPVLPSANILTSPPATATGNRRASVRQQKRRSLREPNSTKDLSTSAKKRTKLDNGTCLNTDLGTDNISNNEQTPTRSNSTEQQLTENTTTKRYRPSGRRGGKKFVNQQEYENEDYRSSSPSNITMRQQLKDMFKHRPSRYNFLDLNNNLTGDERISHLKDRMRECQKVFFNLKSALVKIEKQRKGFLRKQKPIINTPTTTIIQTTSTEILGTSACT</sequence>
<feature type="region of interest" description="Disordered" evidence="1">
    <location>
        <begin position="276"/>
        <end position="387"/>
    </location>
</feature>
<reference evidence="2" key="1">
    <citation type="submission" date="2021-02" db="EMBL/GenBank/DDBJ databases">
        <authorList>
            <person name="Nowell W R."/>
        </authorList>
    </citation>
    <scope>NUCLEOTIDE SEQUENCE</scope>
</reference>
<name>A0A815VYK4_9BILA</name>
<dbReference type="EMBL" id="CAJNOM010004435">
    <property type="protein sequence ID" value="CAF1655672.1"/>
    <property type="molecule type" value="Genomic_DNA"/>
</dbReference>